<proteinExistence type="predicted"/>
<sequence>MWGRLLAVVLLAVIGVYAVLLERPPDPAPASAPPVDFSADRAVSAVDQLAREPRPIGSPASDAARDALVGRLRAEGLAPRVDATASLAAEEGQARAARVENVVATLPGTDPTGAVVLMAHYDSVAAGPGAADDMSGVATILETVRALRAGPPLRNDVTVVLTDGEEAGLHGARAWVREQLPRDRPTVVLNWEARGVEGPSLLFQTSPGNAGLVDAWARSVPYPRGDSSQVEIYRFLPNDTDLSPVLDAGRPGMNAAFIEGAYQYHTPGDVPANLSPASVQNHGGNALALTRALGERDLAPLDPAASGAPATGDRTYFTALGHLVTYATFWAWPVAGLALLLVVVLIAVARARRKATIAGVLGGALTYLVALVAAVAAGVGFWAALVAIRPAYADTGPFLGRPLFYEIAVGVLAFAVTTLVVSLLRRRPGGAALCAGALLVLALLAAALAVVAPGSVFLLAWPVVGLAMGLTLVLLAGERLWLAVPLLVLGAAPAVALLIPFAVASYGVAEVSDGLALAVFVLVGVPIGAALSALPQPGAVRGYALPILAVVWVLILAAGGLFLDRPDARTPYDSSLAYVVDADRGDARWVTADEAPAPWIRSYAGSARAPLAVWPGDGPVGTGPAPPLPVPGPVATVLERTPAGVRLLLSSPRGAPTMFLRGERGGPITVLYPGRPPVSVDPGPGPLDLRLDDVGREGVVVDVAIPGPVALRVDDQTLGLGAVPGFTPRPPELRQARGNSSDVVVVSRAVAVP</sequence>
<evidence type="ECO:0000313" key="4">
    <source>
        <dbReference type="Proteomes" id="UP001595909"/>
    </source>
</evidence>
<evidence type="ECO:0000256" key="1">
    <source>
        <dbReference type="SAM" id="Phobius"/>
    </source>
</evidence>
<dbReference type="Pfam" id="PF04389">
    <property type="entry name" value="Peptidase_M28"/>
    <property type="match status" value="1"/>
</dbReference>
<dbReference type="RefSeq" id="WP_274188943.1">
    <property type="nucleotide sequence ID" value="NZ_BAABHN010000001.1"/>
</dbReference>
<dbReference type="PANTHER" id="PTHR12147">
    <property type="entry name" value="METALLOPEPTIDASE M28 FAMILY MEMBER"/>
    <property type="match status" value="1"/>
</dbReference>
<keyword evidence="1" id="KW-0812">Transmembrane</keyword>
<evidence type="ECO:0000259" key="2">
    <source>
        <dbReference type="Pfam" id="PF04389"/>
    </source>
</evidence>
<dbReference type="Proteomes" id="UP001595909">
    <property type="component" value="Unassembled WGS sequence"/>
</dbReference>
<keyword evidence="1" id="KW-1133">Transmembrane helix</keyword>
<protein>
    <submittedName>
        <fullName evidence="3">M20/M25/M40 family metallo-hydrolase</fullName>
    </submittedName>
</protein>
<dbReference type="InterPro" id="IPR045175">
    <property type="entry name" value="M28_fam"/>
</dbReference>
<dbReference type="EMBL" id="JBHSIM010000001">
    <property type="protein sequence ID" value="MFC4830879.1"/>
    <property type="molecule type" value="Genomic_DNA"/>
</dbReference>
<dbReference type="PANTHER" id="PTHR12147:SF26">
    <property type="entry name" value="PEPTIDASE M28 DOMAIN-CONTAINING PROTEIN"/>
    <property type="match status" value="1"/>
</dbReference>
<feature type="transmembrane region" description="Helical" evidence="1">
    <location>
        <begin position="329"/>
        <end position="348"/>
    </location>
</feature>
<feature type="transmembrane region" description="Helical" evidence="1">
    <location>
        <begin position="360"/>
        <end position="383"/>
    </location>
</feature>
<feature type="transmembrane region" description="Helical" evidence="1">
    <location>
        <begin position="403"/>
        <end position="424"/>
    </location>
</feature>
<dbReference type="SUPFAM" id="SSF53187">
    <property type="entry name" value="Zn-dependent exopeptidases"/>
    <property type="match status" value="1"/>
</dbReference>
<keyword evidence="1" id="KW-0472">Membrane</keyword>
<feature type="transmembrane region" description="Helical" evidence="1">
    <location>
        <begin position="515"/>
        <end position="534"/>
    </location>
</feature>
<feature type="transmembrane region" description="Helical" evidence="1">
    <location>
        <begin position="543"/>
        <end position="563"/>
    </location>
</feature>
<feature type="domain" description="Peptidase M28" evidence="2">
    <location>
        <begin position="101"/>
        <end position="289"/>
    </location>
</feature>
<keyword evidence="4" id="KW-1185">Reference proteome</keyword>
<feature type="transmembrane region" description="Helical" evidence="1">
    <location>
        <begin position="431"/>
        <end position="452"/>
    </location>
</feature>
<feature type="transmembrane region" description="Helical" evidence="1">
    <location>
        <begin position="484"/>
        <end position="509"/>
    </location>
</feature>
<reference evidence="4" key="1">
    <citation type="journal article" date="2019" name="Int. J. Syst. Evol. Microbiol.">
        <title>The Global Catalogue of Microorganisms (GCM) 10K type strain sequencing project: providing services to taxonomists for standard genome sequencing and annotation.</title>
        <authorList>
            <consortium name="The Broad Institute Genomics Platform"/>
            <consortium name="The Broad Institute Genome Sequencing Center for Infectious Disease"/>
            <person name="Wu L."/>
            <person name="Ma J."/>
        </authorList>
    </citation>
    <scope>NUCLEOTIDE SEQUENCE [LARGE SCALE GENOMIC DNA]</scope>
    <source>
        <strain evidence="4">CCUG 50347</strain>
    </source>
</reference>
<dbReference type="InterPro" id="IPR007484">
    <property type="entry name" value="Peptidase_M28"/>
</dbReference>
<evidence type="ECO:0000313" key="3">
    <source>
        <dbReference type="EMBL" id="MFC4830879.1"/>
    </source>
</evidence>
<feature type="transmembrane region" description="Helical" evidence="1">
    <location>
        <begin position="458"/>
        <end position="477"/>
    </location>
</feature>
<organism evidence="3 4">
    <name type="scientific">Actinomycetospora chibensis</name>
    <dbReference type="NCBI Taxonomy" id="663606"/>
    <lineage>
        <taxon>Bacteria</taxon>
        <taxon>Bacillati</taxon>
        <taxon>Actinomycetota</taxon>
        <taxon>Actinomycetes</taxon>
        <taxon>Pseudonocardiales</taxon>
        <taxon>Pseudonocardiaceae</taxon>
        <taxon>Actinomycetospora</taxon>
    </lineage>
</organism>
<gene>
    <name evidence="3" type="ORF">ACFPEL_00535</name>
</gene>
<name>A0ABV9RBG4_9PSEU</name>
<dbReference type="Gene3D" id="3.40.630.10">
    <property type="entry name" value="Zn peptidases"/>
    <property type="match status" value="1"/>
</dbReference>
<comment type="caution">
    <text evidence="3">The sequence shown here is derived from an EMBL/GenBank/DDBJ whole genome shotgun (WGS) entry which is preliminary data.</text>
</comment>
<accession>A0ABV9RBG4</accession>